<evidence type="ECO:0000256" key="1">
    <source>
        <dbReference type="ARBA" id="ARBA00004651"/>
    </source>
</evidence>
<dbReference type="InterPro" id="IPR010920">
    <property type="entry name" value="LSM_dom_sf"/>
</dbReference>
<evidence type="ECO:0000256" key="2">
    <source>
        <dbReference type="ARBA" id="ARBA00008017"/>
    </source>
</evidence>
<evidence type="ECO:0000313" key="10">
    <source>
        <dbReference type="EMBL" id="AKB85759.1"/>
    </source>
</evidence>
<feature type="transmembrane region" description="Helical" evidence="7">
    <location>
        <begin position="74"/>
        <end position="97"/>
    </location>
</feature>
<dbReference type="InterPro" id="IPR011014">
    <property type="entry name" value="MscS_channel_TM-2"/>
</dbReference>
<feature type="transmembrane region" description="Helical" evidence="7">
    <location>
        <begin position="170"/>
        <end position="190"/>
    </location>
</feature>
<dbReference type="PANTHER" id="PTHR30221:SF1">
    <property type="entry name" value="SMALL-CONDUCTANCE MECHANOSENSITIVE CHANNEL"/>
    <property type="match status" value="1"/>
</dbReference>
<feature type="transmembrane region" description="Helical" evidence="7">
    <location>
        <begin position="26"/>
        <end position="47"/>
    </location>
</feature>
<dbReference type="Proteomes" id="UP000033048">
    <property type="component" value="Chromosome"/>
</dbReference>
<evidence type="ECO:0000256" key="5">
    <source>
        <dbReference type="ARBA" id="ARBA00022989"/>
    </source>
</evidence>
<reference evidence="10 11" key="1">
    <citation type="submission" date="2014-07" db="EMBL/GenBank/DDBJ databases">
        <title>Methanogenic archaea and the global carbon cycle.</title>
        <authorList>
            <person name="Henriksen J.R."/>
            <person name="Luke J."/>
            <person name="Reinhart S."/>
            <person name="Benedict M.N."/>
            <person name="Youngblut N.D."/>
            <person name="Metcalf M.E."/>
            <person name="Whitaker R.J."/>
            <person name="Metcalf W.W."/>
        </authorList>
    </citation>
    <scope>NUCLEOTIDE SEQUENCE [LARGE SCALE GENOMIC DNA]</scope>
    <source>
        <strain evidence="10 11">MM1</strain>
    </source>
</reference>
<dbReference type="PANTHER" id="PTHR30221">
    <property type="entry name" value="SMALL-CONDUCTANCE MECHANOSENSITIVE CHANNEL"/>
    <property type="match status" value="1"/>
</dbReference>
<comment type="subcellular location">
    <subcellularLocation>
        <location evidence="1">Cell membrane</location>
        <topology evidence="1">Multi-pass membrane protein</topology>
    </subcellularLocation>
</comment>
<dbReference type="EMBL" id="CP009518">
    <property type="protein sequence ID" value="AKB85759.1"/>
    <property type="molecule type" value="Genomic_DNA"/>
</dbReference>
<keyword evidence="5 7" id="KW-1133">Transmembrane helix</keyword>
<dbReference type="Gene3D" id="3.30.70.100">
    <property type="match status" value="1"/>
</dbReference>
<dbReference type="InterPro" id="IPR045275">
    <property type="entry name" value="MscS_archaea/bacteria_type"/>
</dbReference>
<dbReference type="GeneID" id="24894271"/>
<evidence type="ECO:0000259" key="9">
    <source>
        <dbReference type="Pfam" id="PF21082"/>
    </source>
</evidence>
<dbReference type="InterPro" id="IPR006685">
    <property type="entry name" value="MscS_channel_2nd"/>
</dbReference>
<dbReference type="SUPFAM" id="SSF50182">
    <property type="entry name" value="Sm-like ribonucleoproteins"/>
    <property type="match status" value="1"/>
</dbReference>
<dbReference type="InterPro" id="IPR023408">
    <property type="entry name" value="MscS_beta-dom_sf"/>
</dbReference>
<organism evidence="10 11">
    <name type="scientific">Methanococcoides methylutens MM1</name>
    <dbReference type="NCBI Taxonomy" id="1434104"/>
    <lineage>
        <taxon>Archaea</taxon>
        <taxon>Methanobacteriati</taxon>
        <taxon>Methanobacteriota</taxon>
        <taxon>Stenosarchaea group</taxon>
        <taxon>Methanomicrobia</taxon>
        <taxon>Methanosarcinales</taxon>
        <taxon>Methanosarcinaceae</taxon>
        <taxon>Methanococcoides</taxon>
    </lineage>
</organism>
<dbReference type="KEGG" id="mmet:MCMEM_1706"/>
<dbReference type="STRING" id="1434104.MCMEM_1706"/>
<dbReference type="OrthoDB" id="121853at2157"/>
<dbReference type="SUPFAM" id="SSF82861">
    <property type="entry name" value="Mechanosensitive channel protein MscS (YggB), transmembrane region"/>
    <property type="match status" value="1"/>
</dbReference>
<dbReference type="Gene3D" id="2.30.30.60">
    <property type="match status" value="1"/>
</dbReference>
<comment type="similarity">
    <text evidence="2">Belongs to the MscS (TC 1.A.23) family.</text>
</comment>
<evidence type="ECO:0000256" key="4">
    <source>
        <dbReference type="ARBA" id="ARBA00022692"/>
    </source>
</evidence>
<feature type="domain" description="Mechanosensitive ion channel MscS C-terminal" evidence="9">
    <location>
        <begin position="267"/>
        <end position="350"/>
    </location>
</feature>
<dbReference type="Pfam" id="PF21082">
    <property type="entry name" value="MS_channel_3rd"/>
    <property type="match status" value="1"/>
</dbReference>
<dbReference type="InterPro" id="IPR011066">
    <property type="entry name" value="MscS_channel_C_sf"/>
</dbReference>
<keyword evidence="4 7" id="KW-0812">Transmembrane</keyword>
<dbReference type="Pfam" id="PF00924">
    <property type="entry name" value="MS_channel_2nd"/>
    <property type="match status" value="1"/>
</dbReference>
<gene>
    <name evidence="10" type="ORF">MCMEM_1706</name>
</gene>
<dbReference type="InterPro" id="IPR049278">
    <property type="entry name" value="MS_channel_C"/>
</dbReference>
<keyword evidence="6 7" id="KW-0472">Membrane</keyword>
<evidence type="ECO:0000313" key="11">
    <source>
        <dbReference type="Proteomes" id="UP000033048"/>
    </source>
</evidence>
<evidence type="ECO:0000259" key="8">
    <source>
        <dbReference type="Pfam" id="PF00924"/>
    </source>
</evidence>
<evidence type="ECO:0000256" key="3">
    <source>
        <dbReference type="ARBA" id="ARBA00022475"/>
    </source>
</evidence>
<protein>
    <submittedName>
        <fullName evidence="10">Potassium efflux system KefA protein</fullName>
    </submittedName>
</protein>
<evidence type="ECO:0000256" key="6">
    <source>
        <dbReference type="ARBA" id="ARBA00023136"/>
    </source>
</evidence>
<keyword evidence="3" id="KW-1003">Cell membrane</keyword>
<dbReference type="RefSeq" id="WP_082087315.1">
    <property type="nucleotide sequence ID" value="NZ_CP009518.1"/>
</dbReference>
<evidence type="ECO:0000256" key="7">
    <source>
        <dbReference type="SAM" id="Phobius"/>
    </source>
</evidence>
<dbReference type="GO" id="GO:0005886">
    <property type="term" value="C:plasma membrane"/>
    <property type="evidence" value="ECO:0007669"/>
    <property type="project" value="UniProtKB-SubCell"/>
</dbReference>
<name>A0A0E3X208_METMT</name>
<keyword evidence="11" id="KW-1185">Reference proteome</keyword>
<dbReference type="GO" id="GO:0008381">
    <property type="term" value="F:mechanosensitive monoatomic ion channel activity"/>
    <property type="evidence" value="ECO:0007669"/>
    <property type="project" value="InterPro"/>
</dbReference>
<dbReference type="SUPFAM" id="SSF82689">
    <property type="entry name" value="Mechanosensitive channel protein MscS (YggB), C-terminal domain"/>
    <property type="match status" value="1"/>
</dbReference>
<feature type="transmembrane region" description="Helical" evidence="7">
    <location>
        <begin position="145"/>
        <end position="164"/>
    </location>
</feature>
<feature type="transmembrane region" description="Helical" evidence="7">
    <location>
        <begin position="103"/>
        <end position="124"/>
    </location>
</feature>
<dbReference type="HOGENOM" id="CLU_037945_0_1_2"/>
<feature type="domain" description="Mechanosensitive ion channel MscS" evidence="8">
    <location>
        <begin position="192"/>
        <end position="259"/>
    </location>
</feature>
<accession>A0A0E3X208</accession>
<proteinExistence type="inferred from homology"/>
<dbReference type="AlphaFoldDB" id="A0A0E3X208"/>
<dbReference type="Gene3D" id="1.10.287.1260">
    <property type="match status" value="1"/>
</dbReference>
<sequence>MSFNETVSMYAQQTFGSLFGSIEYKLAVAALIMLSSLILAYLVDIVFKKVVLHYTSKTRFEIDDLVIHAVKRPIYYTVIILGAFLALSIVGGAESYLWIFNDILLTILALVWIFTLISLNRILFDNVFPSLVKKTETKIDDEMLPLLKGLSDIVIGLVGIGLILEGVWGVSVVPLFASAGIVGIAIAFAAKDAISQFFGGLSIYYDKPFKNGDRIEIADGQMGIVEEVGIRSTRILDFYNNMIIIPNSIIANNKVVNYTSPQPKMMVKITIGVVYGSDVAKVKRVLMDIARSIDLVLDYPEPSVRFDNHGDFSLDFALILWVRYPSDKFSVINEVNTLIDSEFRKEEIDIPFPTYTILNQQ</sequence>